<dbReference type="AlphaFoldDB" id="A0A127JQN4"/>
<feature type="transmembrane region" description="Helical" evidence="1">
    <location>
        <begin position="182"/>
        <end position="202"/>
    </location>
</feature>
<feature type="transmembrane region" description="Helical" evidence="1">
    <location>
        <begin position="209"/>
        <end position="232"/>
    </location>
</feature>
<dbReference type="PANTHER" id="PTHR43471">
    <property type="entry name" value="ABC TRANSPORTER PERMEASE"/>
    <property type="match status" value="1"/>
</dbReference>
<sequence length="275" mass="29946">MTAARVQWRQVGVIAEKEFRDRIRNRWVLAVAVLFTAFALAIAYLGAAQQGSVGFRGIDVTIAGLVSLVIYLVPLIALLLGYDAIVGERDKGSLELLLTMPITRLELVIGKFSGLAAALAFSTLAGFGLAGVLLSYQIGLAALLHYAVFMVSALLLGLSFLSLAMLVSVLAGNRMRASGVAIGLWFFFVLVYDLLLLGFLVVTEGKYDLGFFPLLLMLNPADIFRILNVFWLEDVRQLYGLATVFPAVLANVWILGAAMALWIAAPLAFAIWRFR</sequence>
<dbReference type="OrthoDB" id="9805862at2"/>
<feature type="transmembrane region" description="Helical" evidence="1">
    <location>
        <begin position="60"/>
        <end position="80"/>
    </location>
</feature>
<dbReference type="RefSeq" id="WP_061496591.1">
    <property type="nucleotide sequence ID" value="NZ_CP010951.1"/>
</dbReference>
<dbReference type="EMBL" id="CP010951">
    <property type="protein sequence ID" value="AMO22287.1"/>
    <property type="molecule type" value="Genomic_DNA"/>
</dbReference>
<dbReference type="PATRIC" id="fig|94132.3.peg.898"/>
<organism evidence="2 3">
    <name type="scientific">Ramlibacter tataouinensis</name>
    <dbReference type="NCBI Taxonomy" id="94132"/>
    <lineage>
        <taxon>Bacteria</taxon>
        <taxon>Pseudomonadati</taxon>
        <taxon>Pseudomonadota</taxon>
        <taxon>Betaproteobacteria</taxon>
        <taxon>Burkholderiales</taxon>
        <taxon>Comamonadaceae</taxon>
        <taxon>Ramlibacter</taxon>
    </lineage>
</organism>
<dbReference type="GO" id="GO:0005886">
    <property type="term" value="C:plasma membrane"/>
    <property type="evidence" value="ECO:0007669"/>
    <property type="project" value="UniProtKB-SubCell"/>
</dbReference>
<feature type="transmembrane region" description="Helical" evidence="1">
    <location>
        <begin position="252"/>
        <end position="272"/>
    </location>
</feature>
<keyword evidence="1" id="KW-0472">Membrane</keyword>
<keyword evidence="1" id="KW-1133">Transmembrane helix</keyword>
<evidence type="ECO:0000313" key="2">
    <source>
        <dbReference type="EMBL" id="AMO22287.1"/>
    </source>
</evidence>
<dbReference type="GO" id="GO:0140359">
    <property type="term" value="F:ABC-type transporter activity"/>
    <property type="evidence" value="ECO:0007669"/>
    <property type="project" value="InterPro"/>
</dbReference>
<feature type="transmembrane region" description="Helical" evidence="1">
    <location>
        <begin position="115"/>
        <end position="136"/>
    </location>
</feature>
<feature type="transmembrane region" description="Helical" evidence="1">
    <location>
        <begin position="143"/>
        <end position="170"/>
    </location>
</feature>
<dbReference type="PANTHER" id="PTHR43471:SF1">
    <property type="entry name" value="ABC TRANSPORTER PERMEASE PROTEIN NOSY-RELATED"/>
    <property type="match status" value="1"/>
</dbReference>
<reference evidence="2 3" key="1">
    <citation type="journal article" date="2014" name="Int. J. Syst. Evol. Microbiol.">
        <title>Ramlibacter solisilvae sp. nov., isolated from forest soil, and emended description of the genus Ramlibacter.</title>
        <authorList>
            <person name="Lee H.J."/>
            <person name="Lee S.H."/>
            <person name="Lee S.S."/>
            <person name="Lee J.S."/>
            <person name="Kim Y."/>
            <person name="Kim S.C."/>
            <person name="Jeon C.O."/>
        </authorList>
    </citation>
    <scope>NUCLEOTIDE SEQUENCE [LARGE SCALE GENOMIC DNA]</scope>
    <source>
        <strain evidence="2 3">5-10</strain>
    </source>
</reference>
<feature type="transmembrane region" description="Helical" evidence="1">
    <location>
        <begin position="27"/>
        <end position="48"/>
    </location>
</feature>
<dbReference type="Pfam" id="PF12679">
    <property type="entry name" value="ABC2_membrane_2"/>
    <property type="match status" value="1"/>
</dbReference>
<name>A0A127JQN4_9BURK</name>
<accession>A0A127JQN4</accession>
<gene>
    <name evidence="2" type="ORF">UC35_04485</name>
</gene>
<proteinExistence type="predicted"/>
<dbReference type="Proteomes" id="UP000070433">
    <property type="component" value="Chromosome"/>
</dbReference>
<keyword evidence="3" id="KW-1185">Reference proteome</keyword>
<evidence type="ECO:0000313" key="3">
    <source>
        <dbReference type="Proteomes" id="UP000070433"/>
    </source>
</evidence>
<protein>
    <submittedName>
        <fullName evidence="2">Membrane protein</fullName>
    </submittedName>
</protein>
<evidence type="ECO:0000256" key="1">
    <source>
        <dbReference type="SAM" id="Phobius"/>
    </source>
</evidence>
<keyword evidence="1" id="KW-0812">Transmembrane</keyword>